<accession>A0AAE4C8W8</accession>
<dbReference type="Proteomes" id="UP001183643">
    <property type="component" value="Unassembled WGS sequence"/>
</dbReference>
<evidence type="ECO:0000313" key="2">
    <source>
        <dbReference type="EMBL" id="MDR7274229.1"/>
    </source>
</evidence>
<keyword evidence="1 2" id="KW-0238">DNA-binding</keyword>
<dbReference type="GO" id="GO:0003677">
    <property type="term" value="F:DNA binding"/>
    <property type="evidence" value="ECO:0007669"/>
    <property type="project" value="UniProtKB-KW"/>
</dbReference>
<comment type="caution">
    <text evidence="2">The sequence shown here is derived from an EMBL/GenBank/DDBJ whole genome shotgun (WGS) entry which is preliminary data.</text>
</comment>
<dbReference type="Gene3D" id="3.30.1310.10">
    <property type="entry name" value="Nucleoid-associated protein YbaB-like domain"/>
    <property type="match status" value="1"/>
</dbReference>
<dbReference type="Pfam" id="PF02575">
    <property type="entry name" value="YbaB_DNA_bd"/>
    <property type="match status" value="1"/>
</dbReference>
<evidence type="ECO:0000313" key="3">
    <source>
        <dbReference type="Proteomes" id="UP001183643"/>
    </source>
</evidence>
<dbReference type="RefSeq" id="WP_310363643.1">
    <property type="nucleotide sequence ID" value="NZ_JAVDYB010000001.1"/>
</dbReference>
<dbReference type="PIRSF" id="PIRSF004555">
    <property type="entry name" value="UCP004555"/>
    <property type="match status" value="1"/>
</dbReference>
<dbReference type="SUPFAM" id="SSF82607">
    <property type="entry name" value="YbaB-like"/>
    <property type="match status" value="1"/>
</dbReference>
<organism evidence="2 3">
    <name type="scientific">Catenuloplanes atrovinosus</name>
    <dbReference type="NCBI Taxonomy" id="137266"/>
    <lineage>
        <taxon>Bacteria</taxon>
        <taxon>Bacillati</taxon>
        <taxon>Actinomycetota</taxon>
        <taxon>Actinomycetes</taxon>
        <taxon>Micromonosporales</taxon>
        <taxon>Micromonosporaceae</taxon>
        <taxon>Catenuloplanes</taxon>
    </lineage>
</organism>
<dbReference type="InterPro" id="IPR004401">
    <property type="entry name" value="YbaB/EbfC"/>
</dbReference>
<protein>
    <submittedName>
        <fullName evidence="2">DNA-binding YbaB/EbfC family protein</fullName>
    </submittedName>
</protein>
<keyword evidence="3" id="KW-1185">Reference proteome</keyword>
<reference evidence="2" key="1">
    <citation type="submission" date="2023-07" db="EMBL/GenBank/DDBJ databases">
        <title>Sequencing the genomes of 1000 actinobacteria strains.</title>
        <authorList>
            <person name="Klenk H.-P."/>
        </authorList>
    </citation>
    <scope>NUCLEOTIDE SEQUENCE</scope>
    <source>
        <strain evidence="2">DSM 44707</strain>
    </source>
</reference>
<dbReference type="EMBL" id="JAVDYB010000001">
    <property type="protein sequence ID" value="MDR7274229.1"/>
    <property type="molecule type" value="Genomic_DNA"/>
</dbReference>
<evidence type="ECO:0000256" key="1">
    <source>
        <dbReference type="ARBA" id="ARBA00023125"/>
    </source>
</evidence>
<dbReference type="AlphaFoldDB" id="A0AAE4C8W8"/>
<dbReference type="PANTHER" id="PTHR33449">
    <property type="entry name" value="NUCLEOID-ASSOCIATED PROTEIN YBAB"/>
    <property type="match status" value="1"/>
</dbReference>
<gene>
    <name evidence="2" type="ORF">J2S41_001007</name>
</gene>
<proteinExistence type="predicted"/>
<name>A0AAE4C8W8_9ACTN</name>
<sequence length="113" mass="12132">MQSFDLEQFAARTRAMAEQMAQMQSRLASMTMTGEAGDGLVTVALGANGRVSEVSIDPSLLDPSRRGLLEGLVAEAFTRASGSLQRVAEEHLRPMTDQIGAVTGIRPETLDRP</sequence>
<dbReference type="PANTHER" id="PTHR33449:SF1">
    <property type="entry name" value="NUCLEOID-ASSOCIATED PROTEIN YBAB"/>
    <property type="match status" value="1"/>
</dbReference>
<dbReference type="GO" id="GO:0005829">
    <property type="term" value="C:cytosol"/>
    <property type="evidence" value="ECO:0007669"/>
    <property type="project" value="TreeGrafter"/>
</dbReference>
<dbReference type="InterPro" id="IPR036894">
    <property type="entry name" value="YbaB-like_sf"/>
</dbReference>
<dbReference type="NCBIfam" id="TIGR00103">
    <property type="entry name" value="DNA_YbaB_EbfC"/>
    <property type="match status" value="1"/>
</dbReference>